<feature type="domain" description="PEX14-like helix-turn-helix" evidence="3">
    <location>
        <begin position="100"/>
        <end position="181"/>
    </location>
</feature>
<keyword evidence="5" id="KW-1185">Reference proteome</keyword>
<reference evidence="4" key="1">
    <citation type="submission" date="2020-12" db="EMBL/GenBank/DDBJ databases">
        <title>Metabolic potential, ecology and presence of endohyphal bacteria is reflected in genomic diversity of Mucoromycotina.</title>
        <authorList>
            <person name="Muszewska A."/>
            <person name="Okrasinska A."/>
            <person name="Steczkiewicz K."/>
            <person name="Drgas O."/>
            <person name="Orlowska M."/>
            <person name="Perlinska-Lenart U."/>
            <person name="Aleksandrzak-Piekarczyk T."/>
            <person name="Szatraj K."/>
            <person name="Zielenkiewicz U."/>
            <person name="Pilsyk S."/>
            <person name="Malc E."/>
            <person name="Mieczkowski P."/>
            <person name="Kruszewska J.S."/>
            <person name="Biernat P."/>
            <person name="Pawlowska J."/>
        </authorList>
    </citation>
    <scope>NUCLEOTIDE SEQUENCE</scope>
    <source>
        <strain evidence="4">WA0000051536</strain>
    </source>
</reference>
<dbReference type="Gene3D" id="3.90.226.10">
    <property type="entry name" value="2-enoyl-CoA Hydratase, Chain A, domain 1"/>
    <property type="match status" value="1"/>
</dbReference>
<organism evidence="4 5">
    <name type="scientific">Umbelopsis vinacea</name>
    <dbReference type="NCBI Taxonomy" id="44442"/>
    <lineage>
        <taxon>Eukaryota</taxon>
        <taxon>Fungi</taxon>
        <taxon>Fungi incertae sedis</taxon>
        <taxon>Mucoromycota</taxon>
        <taxon>Mucoromycotina</taxon>
        <taxon>Umbelopsidomycetes</taxon>
        <taxon>Umbelopsidales</taxon>
        <taxon>Umbelopsidaceae</taxon>
        <taxon>Umbelopsis</taxon>
    </lineage>
</organism>
<dbReference type="AlphaFoldDB" id="A0A8H7PXM8"/>
<gene>
    <name evidence="4" type="ORF">INT44_008610</name>
</gene>
<name>A0A8H7PXM8_9FUNG</name>
<dbReference type="Pfam" id="PF25871">
    <property type="entry name" value="HTH_76"/>
    <property type="match status" value="2"/>
</dbReference>
<feature type="domain" description="PEX14-like helix-turn-helix" evidence="3">
    <location>
        <begin position="29"/>
        <end position="86"/>
    </location>
</feature>
<sequence length="658" mass="74699">MTPTTTEDSSQEAYQSDQFSLFSPEELKKFHEFHSYDWNNDAEFQKGLKAIYSTTPTDEKELLKAKQFYFSRIKYPIDLDNYLQFETILNSSIPKSKDNDSVYARFDEYSFSTDEKFLSGLPNIITGLAKNKPGAIVDKAFYDREMLKARAFYYSRVVPYTCKRFVESLDLAEYLSWKEAKKVAPACPYAHLWQNKGIREEEEEQSDSNEFIKVEHPQTSLGALTLSIASPQTNNLMTSERLRSLKDEVDQAMSDPKYSALIITTRCSQIAVPEQDPDAPITNFDHKTTTAGLALKETLLECDDDIEAVQNSLESLQKDYYSLVKLLERKDESSKPVFNLIDGEIPRSTSLFYLSPNQNRVITEHAFTHLGINSYSNAPIPPLGLLKCISDQDKSARVPPKGSALYISLAPPNLLLLRGPELLRLGMADYFIPDAKYVDTLKEMKNNAPCPAPHTEEAIKVVLEMHKAYAGPDKIGVWQKEIEQVFGDFPSVSQILERLRDIKKPWSDGLIQHLEKQSPTLLDVVVRAVNQVMKEDMSLEACLDLEEQLNVQWRRTEDFKFVVEDQTGEKSGHISSWLDLDSDVVNRMFLERTTLLSSTTENKIKEYRLVMPSTESNEETESEETTETSEDEIFVCPVTGMRGKMPAGHAPVAIQPTA</sequence>
<protein>
    <submittedName>
        <fullName evidence="4">Uncharacterized protein</fullName>
    </submittedName>
</protein>
<feature type="domain" description="Enoyl-CoA hydratase/isomerase" evidence="2">
    <location>
        <begin position="417"/>
        <end position="567"/>
    </location>
</feature>
<dbReference type="InterPro" id="IPR058841">
    <property type="entry name" value="HTH_76"/>
</dbReference>
<dbReference type="InterPro" id="IPR045004">
    <property type="entry name" value="ECH_dom"/>
</dbReference>
<feature type="region of interest" description="Disordered" evidence="1">
    <location>
        <begin position="611"/>
        <end position="631"/>
    </location>
</feature>
<proteinExistence type="predicted"/>
<evidence type="ECO:0000313" key="5">
    <source>
        <dbReference type="Proteomes" id="UP000612746"/>
    </source>
</evidence>
<dbReference type="Proteomes" id="UP000612746">
    <property type="component" value="Unassembled WGS sequence"/>
</dbReference>
<comment type="caution">
    <text evidence="4">The sequence shown here is derived from an EMBL/GenBank/DDBJ whole genome shotgun (WGS) entry which is preliminary data.</text>
</comment>
<dbReference type="OrthoDB" id="9936937at2759"/>
<evidence type="ECO:0000259" key="3">
    <source>
        <dbReference type="Pfam" id="PF25871"/>
    </source>
</evidence>
<feature type="compositionally biased region" description="Acidic residues" evidence="1">
    <location>
        <begin position="616"/>
        <end position="631"/>
    </location>
</feature>
<evidence type="ECO:0000313" key="4">
    <source>
        <dbReference type="EMBL" id="KAG2181795.1"/>
    </source>
</evidence>
<dbReference type="EMBL" id="JAEPRA010000008">
    <property type="protein sequence ID" value="KAG2181795.1"/>
    <property type="molecule type" value="Genomic_DNA"/>
</dbReference>
<accession>A0A8H7PXM8</accession>
<evidence type="ECO:0000259" key="2">
    <source>
        <dbReference type="Pfam" id="PF16113"/>
    </source>
</evidence>
<dbReference type="Pfam" id="PF16113">
    <property type="entry name" value="ECH_2"/>
    <property type="match status" value="1"/>
</dbReference>
<evidence type="ECO:0000256" key="1">
    <source>
        <dbReference type="SAM" id="MobiDB-lite"/>
    </source>
</evidence>